<protein>
    <submittedName>
        <fullName evidence="1">Uncharacterized protein</fullName>
    </submittedName>
</protein>
<sequence>MTKNVDGFEALGRCAELGQVTRLPAVEVVAGDEPLEYFRTGPVFLFLDPVQVRLADSAFAACFFSGVTAMVAELSTNGA</sequence>
<keyword evidence="2" id="KW-1185">Reference proteome</keyword>
<evidence type="ECO:0000313" key="2">
    <source>
        <dbReference type="Proteomes" id="UP000006304"/>
    </source>
</evidence>
<dbReference type="HOGENOM" id="CLU_2602479_0_0_11"/>
<name>K0F0H4_NOCB7</name>
<proteinExistence type="predicted"/>
<reference evidence="1 2" key="1">
    <citation type="journal article" date="2012" name="J. Bacteriol.">
        <title>Complete genome sequence of Nocardia brasiliensis HUJEG-1.</title>
        <authorList>
            <person name="Vera-Cabrera L."/>
            <person name="Ortiz-Lopez R."/>
            <person name="Elizondo-Gonzalez R."/>
            <person name="Perez-Maya A.A."/>
            <person name="Ocampo-Candiani J."/>
        </authorList>
    </citation>
    <scope>NUCLEOTIDE SEQUENCE [LARGE SCALE GENOMIC DNA]</scope>
    <source>
        <strain evidence="2">ATCC 700358</strain>
    </source>
</reference>
<dbReference type="EMBL" id="CP003876">
    <property type="protein sequence ID" value="AFU02874.1"/>
    <property type="molecule type" value="Genomic_DNA"/>
</dbReference>
<accession>K0F0H4</accession>
<gene>
    <name evidence="1" type="ORF">O3I_024605</name>
</gene>
<dbReference type="KEGG" id="nbr:O3I_024605"/>
<evidence type="ECO:0000313" key="1">
    <source>
        <dbReference type="EMBL" id="AFU02874.1"/>
    </source>
</evidence>
<organism evidence="1 2">
    <name type="scientific">Nocardia brasiliensis (strain ATCC 700358 / HUJEG-1)</name>
    <dbReference type="NCBI Taxonomy" id="1133849"/>
    <lineage>
        <taxon>Bacteria</taxon>
        <taxon>Bacillati</taxon>
        <taxon>Actinomycetota</taxon>
        <taxon>Actinomycetes</taxon>
        <taxon>Mycobacteriales</taxon>
        <taxon>Nocardiaceae</taxon>
        <taxon>Nocardia</taxon>
    </lineage>
</organism>
<dbReference type="AlphaFoldDB" id="K0F0H4"/>
<dbReference type="Proteomes" id="UP000006304">
    <property type="component" value="Chromosome"/>
</dbReference>